<dbReference type="AlphaFoldDB" id="A0A1W2C0G2"/>
<dbReference type="OrthoDB" id="9789109at2"/>
<dbReference type="Pfam" id="PF04343">
    <property type="entry name" value="DUF488"/>
    <property type="match status" value="1"/>
</dbReference>
<keyword evidence="2" id="KW-1185">Reference proteome</keyword>
<reference evidence="2" key="1">
    <citation type="submission" date="2017-04" db="EMBL/GenBank/DDBJ databases">
        <authorList>
            <person name="Varghese N."/>
            <person name="Submissions S."/>
        </authorList>
    </citation>
    <scope>NUCLEOTIDE SEQUENCE [LARGE SCALE GENOMIC DNA]</scope>
    <source>
        <strain evidence="2">DSM 44073</strain>
    </source>
</reference>
<dbReference type="RefSeq" id="WP_084400978.1">
    <property type="nucleotide sequence ID" value="NZ_FWYC01000005.1"/>
</dbReference>
<dbReference type="Proteomes" id="UP000192840">
    <property type="component" value="Unassembled WGS sequence"/>
</dbReference>
<dbReference type="STRING" id="40571.SAMN05660733_01702"/>
<dbReference type="eggNOG" id="COG5483">
    <property type="taxonomic scope" value="Bacteria"/>
</dbReference>
<dbReference type="InterPro" id="IPR007438">
    <property type="entry name" value="DUF488"/>
</dbReference>
<evidence type="ECO:0008006" key="3">
    <source>
        <dbReference type="Google" id="ProtNLM"/>
    </source>
</evidence>
<organism evidence="1 2">
    <name type="scientific">Lentzea albidocapillata</name>
    <dbReference type="NCBI Taxonomy" id="40571"/>
    <lineage>
        <taxon>Bacteria</taxon>
        <taxon>Bacillati</taxon>
        <taxon>Actinomycetota</taxon>
        <taxon>Actinomycetes</taxon>
        <taxon>Pseudonocardiales</taxon>
        <taxon>Pseudonocardiaceae</taxon>
        <taxon>Lentzea</taxon>
    </lineage>
</organism>
<protein>
    <recommendedName>
        <fullName evidence="3">DUF488 domain-containing protein</fullName>
    </recommendedName>
</protein>
<evidence type="ECO:0000313" key="2">
    <source>
        <dbReference type="Proteomes" id="UP000192840"/>
    </source>
</evidence>
<dbReference type="PANTHER" id="PTHR39337">
    <property type="entry name" value="BLR5642 PROTEIN"/>
    <property type="match status" value="1"/>
</dbReference>
<gene>
    <name evidence="1" type="ORF">SAMN05660733_01702</name>
</gene>
<dbReference type="EMBL" id="FWYC01000005">
    <property type="protein sequence ID" value="SMC78715.1"/>
    <property type="molecule type" value="Genomic_DNA"/>
</dbReference>
<name>A0A1W2C0G2_9PSEU</name>
<evidence type="ECO:0000313" key="1">
    <source>
        <dbReference type="EMBL" id="SMC78715.1"/>
    </source>
</evidence>
<dbReference type="PANTHER" id="PTHR39337:SF1">
    <property type="entry name" value="BLR5642 PROTEIN"/>
    <property type="match status" value="1"/>
</dbReference>
<sequence length="156" mass="17412">MTLRVVTIGVYGFGEESFLRRLLGADIRLLLDVRQRRGVRGPEYAWANSLRLQAALARAGIAYEHHPELAPTTELRQVQYAEDDRLGVGKRSRRVLAAEYVRRYEAEILGSADLAPVRSALPRGAALFCVERDPEACHRSLIAELLGVPIEHLLPS</sequence>
<proteinExistence type="predicted"/>
<accession>A0A1W2C0G2</accession>